<dbReference type="EMBL" id="HBUF01060578">
    <property type="protein sequence ID" value="CAG6625663.1"/>
    <property type="molecule type" value="Transcribed_RNA"/>
</dbReference>
<name>A0A8D8Q5S9_9HEMI</name>
<protein>
    <submittedName>
        <fullName evidence="1">Uncharacterized protein</fullName>
    </submittedName>
</protein>
<evidence type="ECO:0000313" key="1">
    <source>
        <dbReference type="EMBL" id="CAG6625664.1"/>
    </source>
</evidence>
<organism evidence="1">
    <name type="scientific">Cacopsylla melanoneura</name>
    <dbReference type="NCBI Taxonomy" id="428564"/>
    <lineage>
        <taxon>Eukaryota</taxon>
        <taxon>Metazoa</taxon>
        <taxon>Ecdysozoa</taxon>
        <taxon>Arthropoda</taxon>
        <taxon>Hexapoda</taxon>
        <taxon>Insecta</taxon>
        <taxon>Pterygota</taxon>
        <taxon>Neoptera</taxon>
        <taxon>Paraneoptera</taxon>
        <taxon>Hemiptera</taxon>
        <taxon>Sternorrhyncha</taxon>
        <taxon>Psylloidea</taxon>
        <taxon>Psyllidae</taxon>
        <taxon>Psyllinae</taxon>
        <taxon>Cacopsylla</taxon>
    </lineage>
</organism>
<dbReference type="AlphaFoldDB" id="A0A8D8Q5S9"/>
<proteinExistence type="predicted"/>
<sequence length="127" mass="14505">MYKVIELPLWQKFSFSGQDSFWKILIEKIGIMFSLGGGFSFNLSSVIRACFTSTLALENYPSNEDQPLRNIQKYGQVVHPSDSIFSFFVFMNSSFSLSSYHYYQGLGRTHFSPQITSSLLHCCGQMI</sequence>
<dbReference type="EMBL" id="HBUF01060576">
    <property type="protein sequence ID" value="CAG6625661.1"/>
    <property type="molecule type" value="Transcribed_RNA"/>
</dbReference>
<dbReference type="EMBL" id="HBUF01060580">
    <property type="protein sequence ID" value="CAG6625665.1"/>
    <property type="molecule type" value="Transcribed_RNA"/>
</dbReference>
<dbReference type="EMBL" id="HBUF01060579">
    <property type="protein sequence ID" value="CAG6625664.1"/>
    <property type="molecule type" value="Transcribed_RNA"/>
</dbReference>
<dbReference type="EMBL" id="HBUF01060577">
    <property type="protein sequence ID" value="CAG6625662.1"/>
    <property type="molecule type" value="Transcribed_RNA"/>
</dbReference>
<reference evidence="1" key="1">
    <citation type="submission" date="2021-05" db="EMBL/GenBank/DDBJ databases">
        <authorList>
            <person name="Alioto T."/>
            <person name="Alioto T."/>
            <person name="Gomez Garrido J."/>
        </authorList>
    </citation>
    <scope>NUCLEOTIDE SEQUENCE</scope>
</reference>
<accession>A0A8D8Q5S9</accession>